<proteinExistence type="predicted"/>
<dbReference type="EMBL" id="JAQGEF010000005">
    <property type="protein sequence ID" value="MDA3614417.1"/>
    <property type="molecule type" value="Genomic_DNA"/>
</dbReference>
<dbReference type="RefSeq" id="WP_407030745.1">
    <property type="nucleotide sequence ID" value="NZ_JAQGEF010000005.1"/>
</dbReference>
<evidence type="ECO:0000313" key="7">
    <source>
        <dbReference type="Proteomes" id="UP001210231"/>
    </source>
</evidence>
<dbReference type="InterPro" id="IPR036942">
    <property type="entry name" value="Beta-barrel_TonB_sf"/>
</dbReference>
<dbReference type="InterPro" id="IPR041700">
    <property type="entry name" value="OMP_b-brl_3"/>
</dbReference>
<dbReference type="SUPFAM" id="SSF49464">
    <property type="entry name" value="Carboxypeptidase regulatory domain-like"/>
    <property type="match status" value="1"/>
</dbReference>
<keyword evidence="6" id="KW-0675">Receptor</keyword>
<sequence length="907" mass="102085">MRLFLFIAAIFSCIFLSAQTQKTVDGYIADSTGFKVASATVKLRMGKDSLMQLSNDFGYFKFSTFYAGSSILEISSMGYKLAQLKFVLADSLTHFPFDTIYLRNEDSELDDVVVTSTMAVKTMEDTVQYNVSAFNYREGAPVEDVIKKIPGVEVDKDGNISSQGKKVTKIRVNGKEFFGGDLQTATQNLPADIIANIQFIEDYGEQANLTGIKSGEPETIININIKKDKNKGTFGNATVSGGSRERYGISVNGNKFKDDNQFSFLANSNNANTNAFNFSGGRGGAMSQGNNVGANGFTVSNSLGFNMRHKFNEKHVVYGSYSFSNRRNNTSTTTFAEDIDPDKIRTTNSMRESKTNSSNHRVNLNWEYQIDSSMFLKLTPYYSINTGRNNSASLSDIVRDLYYTNRESMNRGHNNGANFGTDVIFNKKFGHNGRNLNTVLSFTQNNSNNDGTNYNHYINIDSTYIPPAIQDTIQNLLSEGLNNSIKKEAKLSYVEPLFSKAGANAMLELRYEYSNTVNNNDKEVFNVLNNGQLEMNQNQTNYFDYNFTTNRIGMNLKGQQGNFNYVVGYLAQPVSMEGINISKNTEVRYSNNVWLPNARFVYKFNKNSTLTANYDARSTQPTYNQLQPIADSSNLNNVVIGNAELSPERNQTLDLRYSFNNRKTGANYFANFTTNIINDKVVVNRLNNTSGTGRTTTYLNADGFYRLTFNTGVSIPLHNKMFNLRFGINTTYDNNISYTDNFKNKGENWNIRPNAMFRLDIQDVVDLSLSGSYTYYNTLTRFQTYNQNNIARTTQLSLNGKNYFFKDFTLGYQLSKVYNTGFGVSRNPFIINVYAEYRFMNKNANVRLQAFDLLDENTGISRTVSATTITDSQSNRLAQYFMLSFNYRLQKFGGKAASGGNNRGNRG</sequence>
<accession>A0ABT4UHU5</accession>
<gene>
    <name evidence="6" type="ORF">O3P16_06325</name>
</gene>
<keyword evidence="4" id="KW-0732">Signal</keyword>
<keyword evidence="2" id="KW-0472">Membrane</keyword>
<dbReference type="SUPFAM" id="SSF56935">
    <property type="entry name" value="Porins"/>
    <property type="match status" value="1"/>
</dbReference>
<keyword evidence="7" id="KW-1185">Reference proteome</keyword>
<comment type="caution">
    <text evidence="6">The sequence shown here is derived from an EMBL/GenBank/DDBJ whole genome shotgun (WGS) entry which is preliminary data.</text>
</comment>
<organism evidence="6 7">
    <name type="scientific">Polluticaenibacter yanchengensis</name>
    <dbReference type="NCBI Taxonomy" id="3014562"/>
    <lineage>
        <taxon>Bacteria</taxon>
        <taxon>Pseudomonadati</taxon>
        <taxon>Bacteroidota</taxon>
        <taxon>Chitinophagia</taxon>
        <taxon>Chitinophagales</taxon>
        <taxon>Chitinophagaceae</taxon>
        <taxon>Polluticaenibacter</taxon>
    </lineage>
</organism>
<evidence type="ECO:0000256" key="4">
    <source>
        <dbReference type="SAM" id="SignalP"/>
    </source>
</evidence>
<dbReference type="Gene3D" id="2.40.170.20">
    <property type="entry name" value="TonB-dependent receptor, beta-barrel domain"/>
    <property type="match status" value="1"/>
</dbReference>
<evidence type="ECO:0000313" key="6">
    <source>
        <dbReference type="EMBL" id="MDA3614417.1"/>
    </source>
</evidence>
<protein>
    <submittedName>
        <fullName evidence="6">TonB-dependent receptor</fullName>
    </submittedName>
</protein>
<evidence type="ECO:0000256" key="1">
    <source>
        <dbReference type="ARBA" id="ARBA00004442"/>
    </source>
</evidence>
<feature type="signal peptide" evidence="4">
    <location>
        <begin position="1"/>
        <end position="18"/>
    </location>
</feature>
<dbReference type="InterPro" id="IPR008969">
    <property type="entry name" value="CarboxyPept-like_regulatory"/>
</dbReference>
<comment type="subcellular location">
    <subcellularLocation>
        <location evidence="1">Cell outer membrane</location>
    </subcellularLocation>
</comment>
<name>A0ABT4UHU5_9BACT</name>
<dbReference type="Proteomes" id="UP001210231">
    <property type="component" value="Unassembled WGS sequence"/>
</dbReference>
<dbReference type="Pfam" id="PF14905">
    <property type="entry name" value="OMP_b-brl_3"/>
    <property type="match status" value="1"/>
</dbReference>
<reference evidence="6 7" key="1">
    <citation type="submission" date="2022-12" db="EMBL/GenBank/DDBJ databases">
        <title>Chitinophagaceae gen. sp. nov., a new member of the family Chitinophagaceae, isolated from soil in a chemical factory.</title>
        <authorList>
            <person name="Ke Z."/>
        </authorList>
    </citation>
    <scope>NUCLEOTIDE SEQUENCE [LARGE SCALE GENOMIC DNA]</scope>
    <source>
        <strain evidence="6 7">LY-5</strain>
    </source>
</reference>
<feature type="chain" id="PRO_5045288766" evidence="4">
    <location>
        <begin position="19"/>
        <end position="907"/>
    </location>
</feature>
<evidence type="ECO:0000256" key="3">
    <source>
        <dbReference type="ARBA" id="ARBA00023237"/>
    </source>
</evidence>
<keyword evidence="3" id="KW-0998">Cell outer membrane</keyword>
<feature type="domain" description="Outer membrane protein beta-barrel" evidence="5">
    <location>
        <begin position="427"/>
        <end position="773"/>
    </location>
</feature>
<evidence type="ECO:0000256" key="2">
    <source>
        <dbReference type="ARBA" id="ARBA00023136"/>
    </source>
</evidence>
<evidence type="ECO:0000259" key="5">
    <source>
        <dbReference type="Pfam" id="PF14905"/>
    </source>
</evidence>